<keyword evidence="8" id="KW-0915">Sodium</keyword>
<keyword evidence="4" id="KW-0050">Antiport</keyword>
<protein>
    <submittedName>
        <fullName evidence="14">Sodium:proton antiporter</fullName>
    </submittedName>
</protein>
<evidence type="ECO:0000256" key="12">
    <source>
        <dbReference type="SAM" id="Phobius"/>
    </source>
</evidence>
<keyword evidence="6 12" id="KW-0812">Transmembrane</keyword>
<comment type="subcellular location">
    <subcellularLocation>
        <location evidence="1">Cell membrane</location>
        <topology evidence="1">Multi-pass membrane protein</topology>
    </subcellularLocation>
</comment>
<evidence type="ECO:0000259" key="13">
    <source>
        <dbReference type="Pfam" id="PF00999"/>
    </source>
</evidence>
<name>A0ABZ0I0M1_9GAMM</name>
<evidence type="ECO:0000256" key="4">
    <source>
        <dbReference type="ARBA" id="ARBA00022449"/>
    </source>
</evidence>
<organism evidence="14 15">
    <name type="scientific">Congregibacter variabilis</name>
    <dbReference type="NCBI Taxonomy" id="3081200"/>
    <lineage>
        <taxon>Bacteria</taxon>
        <taxon>Pseudomonadati</taxon>
        <taxon>Pseudomonadota</taxon>
        <taxon>Gammaproteobacteria</taxon>
        <taxon>Cellvibrionales</taxon>
        <taxon>Halieaceae</taxon>
        <taxon>Congregibacter</taxon>
    </lineage>
</organism>
<dbReference type="Proteomes" id="UP001626537">
    <property type="component" value="Chromosome"/>
</dbReference>
<keyword evidence="7 12" id="KW-1133">Transmembrane helix</keyword>
<gene>
    <name evidence="14" type="ORF">R0135_09980</name>
</gene>
<feature type="transmembrane region" description="Helical" evidence="12">
    <location>
        <begin position="32"/>
        <end position="50"/>
    </location>
</feature>
<evidence type="ECO:0000313" key="14">
    <source>
        <dbReference type="EMBL" id="WOJ92115.1"/>
    </source>
</evidence>
<keyword evidence="11" id="KW-0739">Sodium transport</keyword>
<feature type="transmembrane region" description="Helical" evidence="12">
    <location>
        <begin position="344"/>
        <end position="362"/>
    </location>
</feature>
<evidence type="ECO:0000256" key="1">
    <source>
        <dbReference type="ARBA" id="ARBA00004651"/>
    </source>
</evidence>
<feature type="transmembrane region" description="Helical" evidence="12">
    <location>
        <begin position="223"/>
        <end position="239"/>
    </location>
</feature>
<evidence type="ECO:0000256" key="8">
    <source>
        <dbReference type="ARBA" id="ARBA00023053"/>
    </source>
</evidence>
<evidence type="ECO:0000256" key="11">
    <source>
        <dbReference type="ARBA" id="ARBA00023201"/>
    </source>
</evidence>
<dbReference type="Gene3D" id="6.10.140.1330">
    <property type="match status" value="1"/>
</dbReference>
<keyword evidence="15" id="KW-1185">Reference proteome</keyword>
<feature type="transmembrane region" description="Helical" evidence="12">
    <location>
        <begin position="368"/>
        <end position="395"/>
    </location>
</feature>
<comment type="similarity">
    <text evidence="2">Belongs to the monovalent cation:proton antiporter 1 (CPA1) transporter (TC 2.A.36) family.</text>
</comment>
<feature type="transmembrane region" description="Helical" evidence="12">
    <location>
        <begin position="283"/>
        <end position="301"/>
    </location>
</feature>
<dbReference type="PANTHER" id="PTHR10110">
    <property type="entry name" value="SODIUM/HYDROGEN EXCHANGER"/>
    <property type="match status" value="1"/>
</dbReference>
<evidence type="ECO:0000256" key="10">
    <source>
        <dbReference type="ARBA" id="ARBA00023136"/>
    </source>
</evidence>
<feature type="transmembrane region" description="Helical" evidence="12">
    <location>
        <begin position="6"/>
        <end position="25"/>
    </location>
</feature>
<dbReference type="RefSeq" id="WP_407346694.1">
    <property type="nucleotide sequence ID" value="NZ_CP136864.1"/>
</dbReference>
<evidence type="ECO:0000256" key="5">
    <source>
        <dbReference type="ARBA" id="ARBA00022475"/>
    </source>
</evidence>
<evidence type="ECO:0000313" key="15">
    <source>
        <dbReference type="Proteomes" id="UP001626537"/>
    </source>
</evidence>
<dbReference type="PANTHER" id="PTHR10110:SF195">
    <property type="entry name" value="NA(+)_H(+) ANTIPORTER NHAS2"/>
    <property type="match status" value="1"/>
</dbReference>
<feature type="transmembrane region" description="Helical" evidence="12">
    <location>
        <begin position="91"/>
        <end position="114"/>
    </location>
</feature>
<feature type="transmembrane region" description="Helical" evidence="12">
    <location>
        <begin position="120"/>
        <end position="141"/>
    </location>
</feature>
<accession>A0ABZ0I0M1</accession>
<evidence type="ECO:0000256" key="6">
    <source>
        <dbReference type="ARBA" id="ARBA00022692"/>
    </source>
</evidence>
<dbReference type="InterPro" id="IPR006153">
    <property type="entry name" value="Cation/H_exchanger_TM"/>
</dbReference>
<evidence type="ECO:0000256" key="2">
    <source>
        <dbReference type="ARBA" id="ARBA00007367"/>
    </source>
</evidence>
<reference evidence="14 15" key="1">
    <citation type="submission" date="2023-10" db="EMBL/GenBank/DDBJ databases">
        <title>Two novel species belonging to the OM43/NOR5 clade.</title>
        <authorList>
            <person name="Park M."/>
        </authorList>
    </citation>
    <scope>NUCLEOTIDE SEQUENCE [LARGE SCALE GENOMIC DNA]</scope>
    <source>
        <strain evidence="14 15">IMCC43200</strain>
    </source>
</reference>
<dbReference type="EMBL" id="CP136864">
    <property type="protein sequence ID" value="WOJ92115.1"/>
    <property type="molecule type" value="Genomic_DNA"/>
</dbReference>
<feature type="transmembrane region" description="Helical" evidence="12">
    <location>
        <begin position="192"/>
        <end position="216"/>
    </location>
</feature>
<keyword evidence="5" id="KW-1003">Cell membrane</keyword>
<keyword evidence="3" id="KW-0813">Transport</keyword>
<proteinExistence type="inferred from homology"/>
<feature type="transmembrane region" description="Helical" evidence="12">
    <location>
        <begin position="162"/>
        <end position="180"/>
    </location>
</feature>
<keyword evidence="9" id="KW-0406">Ion transport</keyword>
<evidence type="ECO:0000256" key="7">
    <source>
        <dbReference type="ARBA" id="ARBA00022989"/>
    </source>
</evidence>
<dbReference type="Pfam" id="PF00999">
    <property type="entry name" value="Na_H_Exchanger"/>
    <property type="match status" value="1"/>
</dbReference>
<feature type="transmembrane region" description="Helical" evidence="12">
    <location>
        <begin position="245"/>
        <end position="262"/>
    </location>
</feature>
<keyword evidence="10 12" id="KW-0472">Membrane</keyword>
<feature type="domain" description="Cation/H+ exchanger transmembrane" evidence="13">
    <location>
        <begin position="16"/>
        <end position="395"/>
    </location>
</feature>
<feature type="transmembrane region" description="Helical" evidence="12">
    <location>
        <begin position="307"/>
        <end position="332"/>
    </location>
</feature>
<evidence type="ECO:0000256" key="3">
    <source>
        <dbReference type="ARBA" id="ARBA00022448"/>
    </source>
</evidence>
<sequence length="409" mass="44137">MIAVIVEQILALVGFTLIASLLHRFTKLDRALACVLVGFAAGQLIEYIGFDTGIRASNLQDIVFYVILPVLVFEAAWHLDAKLLRRWLWPVLLLSTVGMVISSVVAAGLAFTGINHPVGFPWVAALLTGAILAATDPVSVIDQLKAARAPQDLATLFEGESLFNDATAVVLFSLVLTMALTPEVMHGNGISLFTAVFLGGACLGLVTGLLASILLLLLGRPSSTTIVLLFTAFGSFFLAEHFFKVSGIMAVMISALIARRFLKEVENTVASGLTHTWEWSSELLNSILFVIMGLVITPGMFESHWLAMLIAIAAALIARLCAVTTCGVITGITGRPIPKPWQFIMVWGGLRGVIALALALSLPVELEYWYTVQSMVFGVVLFSLLVQATTSAALIKRWAPERRLKTRDS</sequence>
<feature type="transmembrane region" description="Helical" evidence="12">
    <location>
        <begin position="62"/>
        <end position="79"/>
    </location>
</feature>
<dbReference type="InterPro" id="IPR018422">
    <property type="entry name" value="Cation/H_exchanger_CPA1"/>
</dbReference>
<evidence type="ECO:0000256" key="9">
    <source>
        <dbReference type="ARBA" id="ARBA00023065"/>
    </source>
</evidence>